<dbReference type="EMBL" id="JACIID010000018">
    <property type="protein sequence ID" value="MBB4539041.1"/>
    <property type="molecule type" value="Genomic_DNA"/>
</dbReference>
<comment type="caution">
    <text evidence="3">The sequence shown here is derived from an EMBL/GenBank/DDBJ whole genome shotgun (WGS) entry which is preliminary data.</text>
</comment>
<feature type="compositionally biased region" description="Basic residues" evidence="1">
    <location>
        <begin position="232"/>
        <end position="249"/>
    </location>
</feature>
<dbReference type="Proteomes" id="UP000557344">
    <property type="component" value="Unassembled WGS sequence"/>
</dbReference>
<sequence length="335" mass="38629">MLKFLASVLDQMDLALEHIQKSGVHDARFGLMLTDNVIELTMHELAKNKHSELKASWIVRERYQHTKELEEAMGRVIEAKLKFAKLEGLLTEEQARTVAIMHDFRNELYHVGLQHEAILPALSRLYFSTACAVLRAYPIRSFGYLVGIQLPERSKKYFTNRGDYSPPSRMISRRRARRWRRSAIIRRPIRSGRWLTTCSRSSMSRTPTSISWPRVSTPVSDRREIRQQSSARRGRLHSPKKAASLRRPKGSPSMKERRGCCSNGCANYPVRFKKDPIPSWERQVARLRSKGNPNVALENYAAFMEHTAQLREALDESAMAAEAEIDRLIDERRGK</sequence>
<organism evidence="3 4">
    <name type="scientific">Rhizobium etli</name>
    <dbReference type="NCBI Taxonomy" id="29449"/>
    <lineage>
        <taxon>Bacteria</taxon>
        <taxon>Pseudomonadati</taxon>
        <taxon>Pseudomonadota</taxon>
        <taxon>Alphaproteobacteria</taxon>
        <taxon>Hyphomicrobiales</taxon>
        <taxon>Rhizobiaceae</taxon>
        <taxon>Rhizobium/Agrobacterium group</taxon>
        <taxon>Rhizobium</taxon>
    </lineage>
</organism>
<evidence type="ECO:0000256" key="1">
    <source>
        <dbReference type="SAM" id="MobiDB-lite"/>
    </source>
</evidence>
<dbReference type="AlphaFoldDB" id="A0A7W7EHL9"/>
<dbReference type="RefSeq" id="WP_097667421.1">
    <property type="nucleotide sequence ID" value="NZ_JACIHU010000018.1"/>
</dbReference>
<proteinExistence type="predicted"/>
<name>A0A7W7EHL9_RHIET</name>
<feature type="region of interest" description="Disordered" evidence="1">
    <location>
        <begin position="196"/>
        <end position="259"/>
    </location>
</feature>
<gene>
    <name evidence="2" type="ORF">GGE46_005834</name>
    <name evidence="3" type="ORF">GGE57_005830</name>
</gene>
<evidence type="ECO:0000313" key="4">
    <source>
        <dbReference type="Proteomes" id="UP000523431"/>
    </source>
</evidence>
<feature type="compositionally biased region" description="Polar residues" evidence="1">
    <location>
        <begin position="196"/>
        <end position="211"/>
    </location>
</feature>
<protein>
    <submittedName>
        <fullName evidence="3">Uncharacterized protein</fullName>
    </submittedName>
</protein>
<reference evidence="4 5" key="1">
    <citation type="submission" date="2020-08" db="EMBL/GenBank/DDBJ databases">
        <title>Genomic Encyclopedia of Type Strains, Phase IV (KMG-V): Genome sequencing to study the core and pangenomes of soil and plant-associated prokaryotes.</title>
        <authorList>
            <person name="Whitman W."/>
        </authorList>
    </citation>
    <scope>NUCLEOTIDE SEQUENCE [LARGE SCALE GENOMIC DNA]</scope>
    <source>
        <strain evidence="2 5">SEMIA 471</strain>
        <strain evidence="3 4">SEMIA 489</strain>
    </source>
</reference>
<evidence type="ECO:0000313" key="5">
    <source>
        <dbReference type="Proteomes" id="UP000557344"/>
    </source>
</evidence>
<dbReference type="EMBL" id="JACIHU010000018">
    <property type="protein sequence ID" value="MBB4483213.1"/>
    <property type="molecule type" value="Genomic_DNA"/>
</dbReference>
<accession>A0A7W7EHL9</accession>
<evidence type="ECO:0000313" key="2">
    <source>
        <dbReference type="EMBL" id="MBB4483213.1"/>
    </source>
</evidence>
<dbReference type="Proteomes" id="UP000523431">
    <property type="component" value="Unassembled WGS sequence"/>
</dbReference>
<evidence type="ECO:0000313" key="3">
    <source>
        <dbReference type="EMBL" id="MBB4539041.1"/>
    </source>
</evidence>